<dbReference type="InterPro" id="IPR035929">
    <property type="entry name" value="CoaB-like_sf"/>
</dbReference>
<dbReference type="InterPro" id="IPR007085">
    <property type="entry name" value="DNA/pantothenate-metab_flavo_C"/>
</dbReference>
<evidence type="ECO:0000313" key="3">
    <source>
        <dbReference type="Proteomes" id="UP000317318"/>
    </source>
</evidence>
<evidence type="ECO:0000313" key="2">
    <source>
        <dbReference type="EMBL" id="QDT39465.1"/>
    </source>
</evidence>
<accession>A0A517R6J2</accession>
<dbReference type="GO" id="GO:0015937">
    <property type="term" value="P:coenzyme A biosynthetic process"/>
    <property type="evidence" value="ECO:0007669"/>
    <property type="project" value="UniProtKB-ARBA"/>
</dbReference>
<dbReference type="GO" id="GO:0003824">
    <property type="term" value="F:catalytic activity"/>
    <property type="evidence" value="ECO:0007669"/>
    <property type="project" value="UniProtKB-ARBA"/>
</dbReference>
<dbReference type="KEGG" id="svp:Pan189_38730"/>
<proteinExistence type="predicted"/>
<name>A0A517R6J2_9PLAN</name>
<sequence>MPDLPRLLITAGPTREYLDDVRYLSNASSGKMGYAIAEAAAKAGYAVTLVSGPVDLTCPTGVDRVDVETTAEMRKACMGALTSCEGVIAAAAVCDYRPATRIIGKLAKTGGPMTVEMIETDDVLAEIGRCKEARWVVGFALEAENARERALQKLRAKNCDWIVVNDPTAIGSDSNSVELMDPAGAIAAEWTGPKSAIAASLIDWLHSRYD</sequence>
<gene>
    <name evidence="2" type="primary">coaBC_2</name>
    <name evidence="2" type="ORF">Pan189_38730</name>
</gene>
<dbReference type="RefSeq" id="WP_145365600.1">
    <property type="nucleotide sequence ID" value="NZ_CP036268.1"/>
</dbReference>
<dbReference type="Pfam" id="PF04127">
    <property type="entry name" value="DFP"/>
    <property type="match status" value="1"/>
</dbReference>
<reference evidence="2 3" key="1">
    <citation type="submission" date="2019-02" db="EMBL/GenBank/DDBJ databases">
        <title>Deep-cultivation of Planctomycetes and their phenomic and genomic characterization uncovers novel biology.</title>
        <authorList>
            <person name="Wiegand S."/>
            <person name="Jogler M."/>
            <person name="Boedeker C."/>
            <person name="Pinto D."/>
            <person name="Vollmers J."/>
            <person name="Rivas-Marin E."/>
            <person name="Kohn T."/>
            <person name="Peeters S.H."/>
            <person name="Heuer A."/>
            <person name="Rast P."/>
            <person name="Oberbeckmann S."/>
            <person name="Bunk B."/>
            <person name="Jeske O."/>
            <person name="Meyerdierks A."/>
            <person name="Storesund J.E."/>
            <person name="Kallscheuer N."/>
            <person name="Luecker S."/>
            <person name="Lage O.M."/>
            <person name="Pohl T."/>
            <person name="Merkel B.J."/>
            <person name="Hornburger P."/>
            <person name="Mueller R.-W."/>
            <person name="Bruemmer F."/>
            <person name="Labrenz M."/>
            <person name="Spormann A.M."/>
            <person name="Op den Camp H."/>
            <person name="Overmann J."/>
            <person name="Amann R."/>
            <person name="Jetten M.S.M."/>
            <person name="Mascher T."/>
            <person name="Medema M.H."/>
            <person name="Devos D.P."/>
            <person name="Kaster A.-K."/>
            <person name="Ovreas L."/>
            <person name="Rohde M."/>
            <person name="Galperin M.Y."/>
            <person name="Jogler C."/>
        </authorList>
    </citation>
    <scope>NUCLEOTIDE SEQUENCE [LARGE SCALE GENOMIC DNA]</scope>
    <source>
        <strain evidence="2 3">Pan189</strain>
    </source>
</reference>
<dbReference type="Gene3D" id="3.40.50.10300">
    <property type="entry name" value="CoaB-like"/>
    <property type="match status" value="1"/>
</dbReference>
<evidence type="ECO:0000259" key="1">
    <source>
        <dbReference type="Pfam" id="PF04127"/>
    </source>
</evidence>
<dbReference type="OrthoDB" id="9802554at2"/>
<protein>
    <submittedName>
        <fullName evidence="2">Coenzyme A biosynthesis bifunctional protein CoaBC</fullName>
    </submittedName>
</protein>
<dbReference type="AlphaFoldDB" id="A0A517R6J2"/>
<organism evidence="2 3">
    <name type="scientific">Stratiformator vulcanicus</name>
    <dbReference type="NCBI Taxonomy" id="2527980"/>
    <lineage>
        <taxon>Bacteria</taxon>
        <taxon>Pseudomonadati</taxon>
        <taxon>Planctomycetota</taxon>
        <taxon>Planctomycetia</taxon>
        <taxon>Planctomycetales</taxon>
        <taxon>Planctomycetaceae</taxon>
        <taxon>Stratiformator</taxon>
    </lineage>
</organism>
<feature type="domain" description="DNA/pantothenate metabolism flavoprotein C-terminal" evidence="1">
    <location>
        <begin position="6"/>
        <end position="206"/>
    </location>
</feature>
<dbReference type="EMBL" id="CP036268">
    <property type="protein sequence ID" value="QDT39465.1"/>
    <property type="molecule type" value="Genomic_DNA"/>
</dbReference>
<dbReference type="Proteomes" id="UP000317318">
    <property type="component" value="Chromosome"/>
</dbReference>
<keyword evidence="3" id="KW-1185">Reference proteome</keyword>
<dbReference type="SUPFAM" id="SSF102645">
    <property type="entry name" value="CoaB-like"/>
    <property type="match status" value="1"/>
</dbReference>